<evidence type="ECO:0000313" key="2">
    <source>
        <dbReference type="EMBL" id="QEZ69477.1"/>
    </source>
</evidence>
<dbReference type="AlphaFoldDB" id="A0A5P3XH34"/>
<dbReference type="PANTHER" id="PTHR36566">
    <property type="entry name" value="NICKEL INSERTION PROTEIN-RELATED"/>
    <property type="match status" value="1"/>
</dbReference>
<name>A0A5P3XH34_PARBF</name>
<evidence type="ECO:0000313" key="4">
    <source>
        <dbReference type="Proteomes" id="UP000326961"/>
    </source>
</evidence>
<keyword evidence="1" id="KW-0533">Nickel</keyword>
<dbReference type="EMBL" id="CP032452">
    <property type="protein sequence ID" value="QEZ69477.1"/>
    <property type="molecule type" value="Genomic_DNA"/>
</dbReference>
<dbReference type="EMBL" id="CP032452">
    <property type="protein sequence ID" value="QEZ69603.1"/>
    <property type="molecule type" value="Genomic_DNA"/>
</dbReference>
<sequence>MYEISCNIDDMSSEIFSYLYDKVIEEGALDIYTESIHMKKNRPAIKLSVLCEKKDLDKFNEIILMETSTFGIRYKEYKRKTLSRKFEKINCEYGEVTVKIGYYKNKIIKVTPEYEECKNIAKNANISIKFVYDSINCSIKNKFF</sequence>
<dbReference type="Gene3D" id="3.30.70.1380">
    <property type="entry name" value="Transcriptional regulatory protein pf0864 domain like"/>
    <property type="match status" value="1"/>
</dbReference>
<protein>
    <submittedName>
        <fullName evidence="3">DUF111 family protein</fullName>
    </submittedName>
</protein>
<dbReference type="Pfam" id="PF01969">
    <property type="entry name" value="Ni_insertion"/>
    <property type="match status" value="1"/>
</dbReference>
<dbReference type="Gene3D" id="3.10.20.300">
    <property type="entry name" value="mk0293 like domain"/>
    <property type="match status" value="1"/>
</dbReference>
<organism evidence="3 4">
    <name type="scientific">Paraclostridium bifermentans</name>
    <name type="common">Clostridium bifermentans</name>
    <dbReference type="NCBI Taxonomy" id="1490"/>
    <lineage>
        <taxon>Bacteria</taxon>
        <taxon>Bacillati</taxon>
        <taxon>Bacillota</taxon>
        <taxon>Clostridia</taxon>
        <taxon>Peptostreptococcales</taxon>
        <taxon>Peptostreptococcaceae</taxon>
        <taxon>Paraclostridium</taxon>
    </lineage>
</organism>
<gene>
    <name evidence="2" type="ORF">D4A35_11500</name>
    <name evidence="3" type="ORF">D4A35_12195</name>
</gene>
<proteinExistence type="predicted"/>
<dbReference type="Proteomes" id="UP000326961">
    <property type="component" value="Chromosome"/>
</dbReference>
<dbReference type="PANTHER" id="PTHR36566:SF1">
    <property type="entry name" value="PYRIDINIUM-3,5-BISTHIOCARBOXYLIC ACID MONONUCLEOTIDE NICKEL INSERTION PROTEIN"/>
    <property type="match status" value="1"/>
</dbReference>
<evidence type="ECO:0000256" key="1">
    <source>
        <dbReference type="ARBA" id="ARBA00022596"/>
    </source>
</evidence>
<accession>A0A5P3XH34</accession>
<dbReference type="InterPro" id="IPR002822">
    <property type="entry name" value="Ni_insertion"/>
</dbReference>
<evidence type="ECO:0000313" key="3">
    <source>
        <dbReference type="EMBL" id="QEZ69603.1"/>
    </source>
</evidence>
<reference evidence="3 4" key="1">
    <citation type="submission" date="2018-09" db="EMBL/GenBank/DDBJ databases">
        <title>A clostridial neurotoxin that targets Anopheles mosquitoes.</title>
        <authorList>
            <person name="Contreras E."/>
            <person name="Masuyer G."/>
            <person name="Qureshi N."/>
            <person name="Chawla S."/>
            <person name="Lim H.L."/>
            <person name="Chen J."/>
            <person name="Stenmark P."/>
            <person name="Gill S."/>
        </authorList>
    </citation>
    <scope>NUCLEOTIDE SEQUENCE [LARGE SCALE GENOMIC DNA]</scope>
    <source>
        <strain evidence="3 4">Cbm</strain>
    </source>
</reference>